<name>A0A1W6BYE7_9BACT</name>
<dbReference type="EMBL" id="CP020867">
    <property type="protein sequence ID" value="ARJ57104.1"/>
    <property type="molecule type" value="Genomic_DNA"/>
</dbReference>
<proteinExistence type="predicted"/>
<dbReference type="RefSeq" id="WP_027305995.1">
    <property type="nucleotide sequence ID" value="NZ_CP020867.1"/>
</dbReference>
<evidence type="ECO:0000313" key="1">
    <source>
        <dbReference type="EMBL" id="ARJ57104.1"/>
    </source>
</evidence>
<dbReference type="STRING" id="1121267.CCUN_1521"/>
<evidence type="ECO:0000313" key="2">
    <source>
        <dbReference type="Proteomes" id="UP000192902"/>
    </source>
</evidence>
<accession>A0A1W6BYE7</accession>
<protein>
    <submittedName>
        <fullName evidence="1">Uncharacterized protein</fullName>
    </submittedName>
</protein>
<dbReference type="Proteomes" id="UP000192902">
    <property type="component" value="Chromosome"/>
</dbReference>
<dbReference type="KEGG" id="ccun:CCUN_1521"/>
<reference evidence="1 2" key="1">
    <citation type="submission" date="2017-04" db="EMBL/GenBank/DDBJ databases">
        <title>Complete genome sequence of the Campylobacter cuniculorum type strain LMG24588.</title>
        <authorList>
            <person name="Miller W.G."/>
            <person name="Yee E."/>
            <person name="Revez J."/>
            <person name="Bono J.L."/>
            <person name="Rossi M."/>
        </authorList>
    </citation>
    <scope>NUCLEOTIDE SEQUENCE [LARGE SCALE GENOMIC DNA]</scope>
    <source>
        <strain evidence="1 2">LMG 24588</strain>
    </source>
</reference>
<gene>
    <name evidence="1" type="ORF">CCUN_1521</name>
</gene>
<dbReference type="AlphaFoldDB" id="A0A1W6BYE7"/>
<sequence length="66" mass="8342">MKKKNKNKLYYKFKFRRVTHNIIYKIMCKNNIMPTSKIKEYFQQLREKKAKQLYEQSEKYRPLFES</sequence>
<organism evidence="1 2">
    <name type="scientific">Campylobacter cuniculorum DSM 23162 = LMG 24588</name>
    <dbReference type="NCBI Taxonomy" id="1121267"/>
    <lineage>
        <taxon>Bacteria</taxon>
        <taxon>Pseudomonadati</taxon>
        <taxon>Campylobacterota</taxon>
        <taxon>Epsilonproteobacteria</taxon>
        <taxon>Campylobacterales</taxon>
        <taxon>Campylobacteraceae</taxon>
        <taxon>Campylobacter</taxon>
    </lineage>
</organism>